<dbReference type="SUPFAM" id="SSF48264">
    <property type="entry name" value="Cytochrome P450"/>
    <property type="match status" value="1"/>
</dbReference>
<sequence>MTDVLGAEADSGPELFAWGADLVAYLGLDRYREEVVEQALDSLARLEHHVAEWTRTARGAVPDAIRAALRLEATEQDAAAAFAQLLTGGVEPTRSALVTGAVSLTSPGHPEAFRRAPEGYVSEVLRVSSPFHFAPRTAGSDLVLRETRIPAGARVSVVLCAANHDPARFASPEHMDPGRPFRDHLAFGHGRHFCAGAGFAEEMLSAGLEALVEAGLGTESTRVTPRYVRTAGMTRAATLTVSHGLC</sequence>
<name>A0ABY5F684_9ACTN</name>
<keyword evidence="2" id="KW-0408">Iron</keyword>
<gene>
    <name evidence="3" type="ORF">NLU04_12155</name>
</gene>
<dbReference type="Proteomes" id="UP001058236">
    <property type="component" value="Chromosome"/>
</dbReference>
<dbReference type="PROSITE" id="PS00086">
    <property type="entry name" value="CYTOCHROME_P450"/>
    <property type="match status" value="1"/>
</dbReference>
<keyword evidence="2" id="KW-0349">Heme</keyword>
<protein>
    <submittedName>
        <fullName evidence="3">Cytochrome P450</fullName>
    </submittedName>
</protein>
<keyword evidence="2" id="KW-0503">Monooxygenase</keyword>
<evidence type="ECO:0000313" key="3">
    <source>
        <dbReference type="EMBL" id="UTR79165.1"/>
    </source>
</evidence>
<keyword evidence="2" id="KW-0560">Oxidoreductase</keyword>
<dbReference type="EMBL" id="CP101397">
    <property type="protein sequence ID" value="UTR79165.1"/>
    <property type="molecule type" value="Genomic_DNA"/>
</dbReference>
<keyword evidence="2" id="KW-0479">Metal-binding</keyword>
<keyword evidence="4" id="KW-1185">Reference proteome</keyword>
<dbReference type="PANTHER" id="PTHR46696">
    <property type="entry name" value="P450, PUTATIVE (EUROFUNG)-RELATED"/>
    <property type="match status" value="1"/>
</dbReference>
<reference evidence="3" key="1">
    <citation type="submission" date="2022-07" db="EMBL/GenBank/DDBJ databases">
        <title>Genomic of Streptomyces cavourensis F2.</title>
        <authorList>
            <person name="Hu S."/>
            <person name="Liang W."/>
        </authorList>
    </citation>
    <scope>NUCLEOTIDE SEQUENCE</scope>
    <source>
        <strain evidence="3">F2</strain>
    </source>
</reference>
<organism evidence="3 4">
    <name type="scientific">Streptomyces cavourensis</name>
    <dbReference type="NCBI Taxonomy" id="67258"/>
    <lineage>
        <taxon>Bacteria</taxon>
        <taxon>Bacillati</taxon>
        <taxon>Actinomycetota</taxon>
        <taxon>Actinomycetes</taxon>
        <taxon>Kitasatosporales</taxon>
        <taxon>Streptomycetaceae</taxon>
        <taxon>Streptomyces</taxon>
    </lineage>
</organism>
<dbReference type="InterPro" id="IPR001128">
    <property type="entry name" value="Cyt_P450"/>
</dbReference>
<dbReference type="InterPro" id="IPR017972">
    <property type="entry name" value="Cyt_P450_CS"/>
</dbReference>
<evidence type="ECO:0000313" key="4">
    <source>
        <dbReference type="Proteomes" id="UP001058236"/>
    </source>
</evidence>
<dbReference type="InterPro" id="IPR002397">
    <property type="entry name" value="Cyt_P450_B"/>
</dbReference>
<accession>A0ABY5F684</accession>
<evidence type="ECO:0000256" key="2">
    <source>
        <dbReference type="RuleBase" id="RU000461"/>
    </source>
</evidence>
<evidence type="ECO:0000256" key="1">
    <source>
        <dbReference type="ARBA" id="ARBA00010617"/>
    </source>
</evidence>
<dbReference type="RefSeq" id="WP_162888452.1">
    <property type="nucleotide sequence ID" value="NZ_CP024957.1"/>
</dbReference>
<dbReference type="Gene3D" id="1.10.630.10">
    <property type="entry name" value="Cytochrome P450"/>
    <property type="match status" value="1"/>
</dbReference>
<comment type="similarity">
    <text evidence="1 2">Belongs to the cytochrome P450 family.</text>
</comment>
<dbReference type="InterPro" id="IPR036396">
    <property type="entry name" value="Cyt_P450_sf"/>
</dbReference>
<proteinExistence type="inferred from homology"/>
<dbReference type="PRINTS" id="PR00359">
    <property type="entry name" value="BP450"/>
</dbReference>
<dbReference type="PANTHER" id="PTHR46696:SF1">
    <property type="entry name" value="CYTOCHROME P450 YJIB-RELATED"/>
    <property type="match status" value="1"/>
</dbReference>
<dbReference type="Pfam" id="PF00067">
    <property type="entry name" value="p450"/>
    <property type="match status" value="1"/>
</dbReference>